<dbReference type="EMBL" id="JAWDGP010001758">
    <property type="protein sequence ID" value="KAK3788488.1"/>
    <property type="molecule type" value="Genomic_DNA"/>
</dbReference>
<proteinExistence type="predicted"/>
<protein>
    <submittedName>
        <fullName evidence="1">Uncharacterized protein</fullName>
    </submittedName>
</protein>
<name>A0AAE1E0L9_9GAST</name>
<organism evidence="1 2">
    <name type="scientific">Elysia crispata</name>
    <name type="common">lettuce slug</name>
    <dbReference type="NCBI Taxonomy" id="231223"/>
    <lineage>
        <taxon>Eukaryota</taxon>
        <taxon>Metazoa</taxon>
        <taxon>Spiralia</taxon>
        <taxon>Lophotrochozoa</taxon>
        <taxon>Mollusca</taxon>
        <taxon>Gastropoda</taxon>
        <taxon>Heterobranchia</taxon>
        <taxon>Euthyneura</taxon>
        <taxon>Panpulmonata</taxon>
        <taxon>Sacoglossa</taxon>
        <taxon>Placobranchoidea</taxon>
        <taxon>Plakobranchidae</taxon>
        <taxon>Elysia</taxon>
    </lineage>
</organism>
<evidence type="ECO:0000313" key="2">
    <source>
        <dbReference type="Proteomes" id="UP001283361"/>
    </source>
</evidence>
<dbReference type="Proteomes" id="UP001283361">
    <property type="component" value="Unassembled WGS sequence"/>
</dbReference>
<reference evidence="1" key="1">
    <citation type="journal article" date="2023" name="G3 (Bethesda)">
        <title>A reference genome for the long-term kleptoplast-retaining sea slug Elysia crispata morphotype clarki.</title>
        <authorList>
            <person name="Eastman K.E."/>
            <person name="Pendleton A.L."/>
            <person name="Shaikh M.A."/>
            <person name="Suttiyut T."/>
            <person name="Ogas R."/>
            <person name="Tomko P."/>
            <person name="Gavelis G."/>
            <person name="Widhalm J.R."/>
            <person name="Wisecaver J.H."/>
        </authorList>
    </citation>
    <scope>NUCLEOTIDE SEQUENCE</scope>
    <source>
        <strain evidence="1">ECLA1</strain>
    </source>
</reference>
<sequence length="133" mass="14467">MLIGDARCTCCLLNQVSSTTNSSVHVHHSFKASDPIQESYDLMTDAWSSIQGGSGIPFRYRSNAPITRAASADYAREAPQKKGTRAALILNQIPAHNNSLFPSGSLLGVQKTFPRVCETASWVWQTSSSVRLP</sequence>
<comment type="caution">
    <text evidence="1">The sequence shown here is derived from an EMBL/GenBank/DDBJ whole genome shotgun (WGS) entry which is preliminary data.</text>
</comment>
<gene>
    <name evidence="1" type="ORF">RRG08_004783</name>
</gene>
<dbReference type="AlphaFoldDB" id="A0AAE1E0L9"/>
<accession>A0AAE1E0L9</accession>
<keyword evidence="2" id="KW-1185">Reference proteome</keyword>
<evidence type="ECO:0000313" key="1">
    <source>
        <dbReference type="EMBL" id="KAK3788488.1"/>
    </source>
</evidence>